<evidence type="ECO:0000313" key="2">
    <source>
        <dbReference type="Proteomes" id="UP000694545"/>
    </source>
</evidence>
<keyword evidence="2" id="KW-1185">Reference proteome</keyword>
<protein>
    <recommendedName>
        <fullName evidence="3">Endonuclease/exonuclease/phosphatase domain-containing protein</fullName>
    </recommendedName>
</protein>
<sequence length="122" mass="14523">MKLKKVLLVMIYAPNDHQEMFYQKLHAFLLQLDYQTVCVMGDFNAIVDKKMDCKSEIKGKQGRRILPKSCCNMIEELRLIDVWRHKNPTSAKYTFYSNRHRPWSRIDNGLDNPRLSTRFVRS</sequence>
<dbReference type="SUPFAM" id="SSF56219">
    <property type="entry name" value="DNase I-like"/>
    <property type="match status" value="1"/>
</dbReference>
<proteinExistence type="predicted"/>
<organism evidence="1 2">
    <name type="scientific">Varanus komodoensis</name>
    <name type="common">Komodo dragon</name>
    <dbReference type="NCBI Taxonomy" id="61221"/>
    <lineage>
        <taxon>Eukaryota</taxon>
        <taxon>Metazoa</taxon>
        <taxon>Chordata</taxon>
        <taxon>Craniata</taxon>
        <taxon>Vertebrata</taxon>
        <taxon>Euteleostomi</taxon>
        <taxon>Lepidosauria</taxon>
        <taxon>Squamata</taxon>
        <taxon>Bifurcata</taxon>
        <taxon>Unidentata</taxon>
        <taxon>Episquamata</taxon>
        <taxon>Toxicofera</taxon>
        <taxon>Anguimorpha</taxon>
        <taxon>Paleoanguimorpha</taxon>
        <taxon>Varanoidea</taxon>
        <taxon>Varanidae</taxon>
        <taxon>Varanus</taxon>
    </lineage>
</organism>
<reference evidence="1" key="1">
    <citation type="submission" date="2025-08" db="UniProtKB">
        <authorList>
            <consortium name="Ensembl"/>
        </authorList>
    </citation>
    <scope>IDENTIFICATION</scope>
</reference>
<dbReference type="Ensembl" id="ENSVKKT00000012359.1">
    <property type="protein sequence ID" value="ENSVKKP00000012073.1"/>
    <property type="gene ID" value="ENSVKKG00000008395.1"/>
</dbReference>
<evidence type="ECO:0000313" key="1">
    <source>
        <dbReference type="Ensembl" id="ENSVKKP00000012073.1"/>
    </source>
</evidence>
<accession>A0A8D2JHQ9</accession>
<name>A0A8D2JHQ9_VARKO</name>
<dbReference type="AlphaFoldDB" id="A0A8D2JHQ9"/>
<evidence type="ECO:0008006" key="3">
    <source>
        <dbReference type="Google" id="ProtNLM"/>
    </source>
</evidence>
<reference evidence="1" key="2">
    <citation type="submission" date="2025-09" db="UniProtKB">
        <authorList>
            <consortium name="Ensembl"/>
        </authorList>
    </citation>
    <scope>IDENTIFICATION</scope>
</reference>
<dbReference type="Gene3D" id="3.60.10.10">
    <property type="entry name" value="Endonuclease/exonuclease/phosphatase"/>
    <property type="match status" value="1"/>
</dbReference>
<dbReference type="InterPro" id="IPR036691">
    <property type="entry name" value="Endo/exonu/phosph_ase_sf"/>
</dbReference>
<dbReference type="Proteomes" id="UP000694545">
    <property type="component" value="Unplaced"/>
</dbReference>
<dbReference type="OMA" id="QYENICL"/>